<evidence type="ECO:0000313" key="2">
    <source>
        <dbReference type="EMBL" id="SHG93345.1"/>
    </source>
</evidence>
<dbReference type="EMBL" id="FQXB01000001">
    <property type="protein sequence ID" value="SHG93345.1"/>
    <property type="molecule type" value="Genomic_DNA"/>
</dbReference>
<dbReference type="PANTHER" id="PTHR30336:SF20">
    <property type="entry name" value="DUF218 DOMAIN-CONTAINING PROTEIN"/>
    <property type="match status" value="1"/>
</dbReference>
<proteinExistence type="predicted"/>
<organism evidence="2 3">
    <name type="scientific">Cognatiyoonia sediminum</name>
    <dbReference type="NCBI Taxonomy" id="1508389"/>
    <lineage>
        <taxon>Bacteria</taxon>
        <taxon>Pseudomonadati</taxon>
        <taxon>Pseudomonadota</taxon>
        <taxon>Alphaproteobacteria</taxon>
        <taxon>Rhodobacterales</taxon>
        <taxon>Paracoccaceae</taxon>
        <taxon>Cognatiyoonia</taxon>
    </lineage>
</organism>
<dbReference type="CDD" id="cd06259">
    <property type="entry name" value="YdcF-like"/>
    <property type="match status" value="1"/>
</dbReference>
<dbReference type="GO" id="GO:0005886">
    <property type="term" value="C:plasma membrane"/>
    <property type="evidence" value="ECO:0007669"/>
    <property type="project" value="TreeGrafter"/>
</dbReference>
<dbReference type="InterPro" id="IPR051599">
    <property type="entry name" value="Cell_Envelope_Assoc"/>
</dbReference>
<protein>
    <submittedName>
        <fullName evidence="2">DUF218 domain-containing protein</fullName>
    </submittedName>
</protein>
<reference evidence="2 3" key="1">
    <citation type="submission" date="2016-11" db="EMBL/GenBank/DDBJ databases">
        <authorList>
            <person name="Jaros S."/>
            <person name="Januszkiewicz K."/>
            <person name="Wedrychowicz H."/>
        </authorList>
    </citation>
    <scope>NUCLEOTIDE SEQUENCE [LARGE SCALE GENOMIC DNA]</scope>
    <source>
        <strain evidence="2 3">DSM 28715</strain>
    </source>
</reference>
<dbReference type="Proteomes" id="UP000184074">
    <property type="component" value="Unassembled WGS sequence"/>
</dbReference>
<evidence type="ECO:0000259" key="1">
    <source>
        <dbReference type="Pfam" id="PF02698"/>
    </source>
</evidence>
<name>A0A1M5NV64_9RHOB</name>
<dbReference type="InterPro" id="IPR003848">
    <property type="entry name" value="DUF218"/>
</dbReference>
<evidence type="ECO:0000313" key="3">
    <source>
        <dbReference type="Proteomes" id="UP000184074"/>
    </source>
</evidence>
<dbReference type="RefSeq" id="WP_072900273.1">
    <property type="nucleotide sequence ID" value="NZ_FQXB01000001.1"/>
</dbReference>
<dbReference type="OrthoDB" id="9809813at2"/>
<gene>
    <name evidence="2" type="ORF">SAMN05444003_1607</name>
</gene>
<dbReference type="InterPro" id="IPR014729">
    <property type="entry name" value="Rossmann-like_a/b/a_fold"/>
</dbReference>
<feature type="domain" description="DUF218" evidence="1">
    <location>
        <begin position="3"/>
        <end position="142"/>
    </location>
</feature>
<keyword evidence="3" id="KW-1185">Reference proteome</keyword>
<dbReference type="AlphaFoldDB" id="A0A1M5NV64"/>
<dbReference type="PANTHER" id="PTHR30336">
    <property type="entry name" value="INNER MEMBRANE PROTEIN, PROBABLE PERMEASE"/>
    <property type="match status" value="1"/>
</dbReference>
<accession>A0A1M5NV64</accession>
<dbReference type="Gene3D" id="3.40.50.620">
    <property type="entry name" value="HUPs"/>
    <property type="match status" value="1"/>
</dbReference>
<sequence length="161" mass="17648">MGVIVVLGAAVWPNGPSPTLRRRALHAAALWEQDQEAWVIGTGGVGKHSPAEATVIRDILVERGVAPEKIMQESHSTTTLENIKFALPMIRLLDAGKVTIVTDGYHAKRALMVAQHFDLDAQTSSPTLSTTGFADATRRHTRETFARLSYRAKLRNRPKQG</sequence>
<dbReference type="Pfam" id="PF02698">
    <property type="entry name" value="DUF218"/>
    <property type="match status" value="1"/>
</dbReference>